<sequence length="556" mass="62854">MNCFALSNSDSRRLDYYLEDPVTMRAWRLFGSGESIASQSRFLYRCRLPRRLEHTSDIRVGREFNSLSKWSSPNLYLLKQHHGEKALSTQYNSTTHTYQTNLQMLTAQECDIGDFAEMESMQFVNPHDVNPLIGPASTLWATGPSQQVSSKPLNMLHSDDIQLKMEEFGDLSALLSVANPNAKLTAYTDELNTPIFDKDAFDFPEFNDDDKDLKVKVEYNAQLYPFSGALQPAPSNDNANMFLYQSQLLRDSAPVAIPSFMADKGQPNVSLDNINLNSNITYCSSSNLPSPQDDQYSYVSSPADDQQLATSPYSGHCNTKPKLNLNIDQFNCSIKEEGPSALNTPDLIEDVVNMGSEFDLLDLVNGDITVLNVDADFLSVQTNRSEDQYSPSSGTTTSPPPSKRPRKRKAFYDDDDEDYIPPSNNRQSTVNLNDLDGDTADNYSTDDSDYEVKKTPVKRAKLGKPRGRPPKRTDSLSSDGSKDTELSKYRELRDKNNEASRRSRLKRKIKEQEYEKEADELREKNIKLKTQVEELEKLVNTYRKDLFSILGKSKQV</sequence>
<proteinExistence type="predicted"/>
<dbReference type="Gene3D" id="1.20.5.170">
    <property type="match status" value="1"/>
</dbReference>
<dbReference type="PANTHER" id="PTHR23334">
    <property type="entry name" value="CCAAT/ENHANCER BINDING PROTEIN"/>
    <property type="match status" value="1"/>
</dbReference>
<dbReference type="InterPro" id="IPR046347">
    <property type="entry name" value="bZIP_sf"/>
</dbReference>
<evidence type="ECO:0000256" key="1">
    <source>
        <dbReference type="SAM" id="MobiDB-lite"/>
    </source>
</evidence>
<dbReference type="CDD" id="cd14813">
    <property type="entry name" value="bZIP_BmCbz-like"/>
    <property type="match status" value="1"/>
</dbReference>
<dbReference type="GO" id="GO:0000981">
    <property type="term" value="F:DNA-binding transcription factor activity, RNA polymerase II-specific"/>
    <property type="evidence" value="ECO:0007669"/>
    <property type="project" value="TreeGrafter"/>
</dbReference>
<protein>
    <recommendedName>
        <fullName evidence="2">BZIP domain-containing protein</fullName>
    </recommendedName>
</protein>
<dbReference type="PROSITE" id="PS50217">
    <property type="entry name" value="BZIP"/>
    <property type="match status" value="1"/>
</dbReference>
<feature type="compositionally biased region" description="Acidic residues" evidence="1">
    <location>
        <begin position="435"/>
        <end position="449"/>
    </location>
</feature>
<feature type="region of interest" description="Disordered" evidence="1">
    <location>
        <begin position="382"/>
        <end position="519"/>
    </location>
</feature>
<keyword evidence="4" id="KW-1185">Reference proteome</keyword>
<gene>
    <name evidence="3" type="ORF">GWI33_019274</name>
</gene>
<reference evidence="3" key="1">
    <citation type="submission" date="2020-08" db="EMBL/GenBank/DDBJ databases">
        <title>Genome sequencing and assembly of the red palm weevil Rhynchophorus ferrugineus.</title>
        <authorList>
            <person name="Dias G.B."/>
            <person name="Bergman C.M."/>
            <person name="Manee M."/>
        </authorList>
    </citation>
    <scope>NUCLEOTIDE SEQUENCE</scope>
    <source>
        <strain evidence="3">AA-2017</strain>
        <tissue evidence="3">Whole larva</tissue>
    </source>
</reference>
<name>A0A834M5H1_RHYFE</name>
<dbReference type="Pfam" id="PF07716">
    <property type="entry name" value="bZIP_2"/>
    <property type="match status" value="1"/>
</dbReference>
<dbReference type="InterPro" id="IPR004827">
    <property type="entry name" value="bZIP"/>
</dbReference>
<dbReference type="PROSITE" id="PS00036">
    <property type="entry name" value="BZIP_BASIC"/>
    <property type="match status" value="1"/>
</dbReference>
<dbReference type="Proteomes" id="UP000625711">
    <property type="component" value="Unassembled WGS sequence"/>
</dbReference>
<dbReference type="GO" id="GO:0000978">
    <property type="term" value="F:RNA polymerase II cis-regulatory region sequence-specific DNA binding"/>
    <property type="evidence" value="ECO:0007669"/>
    <property type="project" value="TreeGrafter"/>
</dbReference>
<feature type="compositionally biased region" description="Basic residues" evidence="1">
    <location>
        <begin position="455"/>
        <end position="470"/>
    </location>
</feature>
<feature type="compositionally biased region" description="Polar residues" evidence="1">
    <location>
        <begin position="422"/>
        <end position="432"/>
    </location>
</feature>
<organism evidence="3 4">
    <name type="scientific">Rhynchophorus ferrugineus</name>
    <name type="common">Red palm weevil</name>
    <name type="synonym">Curculio ferrugineus</name>
    <dbReference type="NCBI Taxonomy" id="354439"/>
    <lineage>
        <taxon>Eukaryota</taxon>
        <taxon>Metazoa</taxon>
        <taxon>Ecdysozoa</taxon>
        <taxon>Arthropoda</taxon>
        <taxon>Hexapoda</taxon>
        <taxon>Insecta</taxon>
        <taxon>Pterygota</taxon>
        <taxon>Neoptera</taxon>
        <taxon>Endopterygota</taxon>
        <taxon>Coleoptera</taxon>
        <taxon>Polyphaga</taxon>
        <taxon>Cucujiformia</taxon>
        <taxon>Curculionidae</taxon>
        <taxon>Dryophthorinae</taxon>
        <taxon>Rhynchophorus</taxon>
    </lineage>
</organism>
<accession>A0A834M5H1</accession>
<dbReference type="EMBL" id="JAACXV010014412">
    <property type="protein sequence ID" value="KAF7267510.1"/>
    <property type="molecule type" value="Genomic_DNA"/>
</dbReference>
<evidence type="ECO:0000313" key="3">
    <source>
        <dbReference type="EMBL" id="KAF7267510.1"/>
    </source>
</evidence>
<dbReference type="GO" id="GO:0006351">
    <property type="term" value="P:DNA-templated transcription"/>
    <property type="evidence" value="ECO:0007669"/>
    <property type="project" value="InterPro"/>
</dbReference>
<feature type="compositionally biased region" description="Basic and acidic residues" evidence="1">
    <location>
        <begin position="480"/>
        <end position="501"/>
    </location>
</feature>
<dbReference type="PANTHER" id="PTHR23334:SF72">
    <property type="entry name" value="PROTEIN MABIKI"/>
    <property type="match status" value="1"/>
</dbReference>
<dbReference type="SUPFAM" id="SSF57959">
    <property type="entry name" value="Leucine zipper domain"/>
    <property type="match status" value="1"/>
</dbReference>
<evidence type="ECO:0000259" key="2">
    <source>
        <dbReference type="PROSITE" id="PS50217"/>
    </source>
</evidence>
<comment type="caution">
    <text evidence="3">The sequence shown here is derived from an EMBL/GenBank/DDBJ whole genome shotgun (WGS) entry which is preliminary data.</text>
</comment>
<dbReference type="GO" id="GO:0005634">
    <property type="term" value="C:nucleus"/>
    <property type="evidence" value="ECO:0007669"/>
    <property type="project" value="UniProtKB-ARBA"/>
</dbReference>
<evidence type="ECO:0000313" key="4">
    <source>
        <dbReference type="Proteomes" id="UP000625711"/>
    </source>
</evidence>
<feature type="domain" description="BZIP" evidence="2">
    <location>
        <begin position="486"/>
        <end position="549"/>
    </location>
</feature>
<dbReference type="InterPro" id="IPR031106">
    <property type="entry name" value="C/EBP"/>
</dbReference>
<dbReference type="AlphaFoldDB" id="A0A834M5H1"/>
<dbReference type="SMART" id="SM00338">
    <property type="entry name" value="BRLZ"/>
    <property type="match status" value="1"/>
</dbReference>
<feature type="compositionally biased region" description="Basic and acidic residues" evidence="1">
    <location>
        <begin position="510"/>
        <end position="519"/>
    </location>
</feature>
<dbReference type="OrthoDB" id="6624782at2759"/>